<dbReference type="Proteomes" id="UP000007798">
    <property type="component" value="Unassembled WGS sequence"/>
</dbReference>
<sequence length="171" mass="19906">MLIQQLNVPTNVNAHFEFTNIKCTPLDEEFATFEYCYLKSVNRTYKYMSLKVNLLKSPITKIKVNIALMQRLSGYKPFLYNITVDACKLLANYKSANPVTKYLHGLFKPFSNMNHSCPYSDSIIVEKLPIDYLNTQLSLVLPFPKGDYAFYSNWYAYDINRADVRVYYTIS</sequence>
<evidence type="ECO:0008006" key="3">
    <source>
        <dbReference type="Google" id="ProtNLM"/>
    </source>
</evidence>
<dbReference type="InParanoid" id="A0A0Q9WUS9"/>
<reference evidence="1 2" key="1">
    <citation type="journal article" date="2007" name="Nature">
        <title>Evolution of genes and genomes on the Drosophila phylogeny.</title>
        <authorList>
            <consortium name="Drosophila 12 Genomes Consortium"/>
            <person name="Clark A.G."/>
            <person name="Eisen M.B."/>
            <person name="Smith D.R."/>
            <person name="Bergman C.M."/>
            <person name="Oliver B."/>
            <person name="Markow T.A."/>
            <person name="Kaufman T.C."/>
            <person name="Kellis M."/>
            <person name="Gelbart W."/>
            <person name="Iyer V.N."/>
            <person name="Pollard D.A."/>
            <person name="Sackton T.B."/>
            <person name="Larracuente A.M."/>
            <person name="Singh N.D."/>
            <person name="Abad J.P."/>
            <person name="Abt D.N."/>
            <person name="Adryan B."/>
            <person name="Aguade M."/>
            <person name="Akashi H."/>
            <person name="Anderson W.W."/>
            <person name="Aquadro C.F."/>
            <person name="Ardell D.H."/>
            <person name="Arguello R."/>
            <person name="Artieri C.G."/>
            <person name="Barbash D.A."/>
            <person name="Barker D."/>
            <person name="Barsanti P."/>
            <person name="Batterham P."/>
            <person name="Batzoglou S."/>
            <person name="Begun D."/>
            <person name="Bhutkar A."/>
            <person name="Blanco E."/>
            <person name="Bosak S.A."/>
            <person name="Bradley R.K."/>
            <person name="Brand A.D."/>
            <person name="Brent M.R."/>
            <person name="Brooks A.N."/>
            <person name="Brown R.H."/>
            <person name="Butlin R.K."/>
            <person name="Caggese C."/>
            <person name="Calvi B.R."/>
            <person name="Bernardo de Carvalho A."/>
            <person name="Caspi A."/>
            <person name="Castrezana S."/>
            <person name="Celniker S.E."/>
            <person name="Chang J.L."/>
            <person name="Chapple C."/>
            <person name="Chatterji S."/>
            <person name="Chinwalla A."/>
            <person name="Civetta A."/>
            <person name="Clifton S.W."/>
            <person name="Comeron J.M."/>
            <person name="Costello J.C."/>
            <person name="Coyne J.A."/>
            <person name="Daub J."/>
            <person name="David R.G."/>
            <person name="Delcher A.L."/>
            <person name="Delehaunty K."/>
            <person name="Do C.B."/>
            <person name="Ebling H."/>
            <person name="Edwards K."/>
            <person name="Eickbush T."/>
            <person name="Evans J.D."/>
            <person name="Filipski A."/>
            <person name="Findeiss S."/>
            <person name="Freyhult E."/>
            <person name="Fulton L."/>
            <person name="Fulton R."/>
            <person name="Garcia A.C."/>
            <person name="Gardiner A."/>
            <person name="Garfield D.A."/>
            <person name="Garvin B.E."/>
            <person name="Gibson G."/>
            <person name="Gilbert D."/>
            <person name="Gnerre S."/>
            <person name="Godfrey J."/>
            <person name="Good R."/>
            <person name="Gotea V."/>
            <person name="Gravely B."/>
            <person name="Greenberg A.J."/>
            <person name="Griffiths-Jones S."/>
            <person name="Gross S."/>
            <person name="Guigo R."/>
            <person name="Gustafson E.A."/>
            <person name="Haerty W."/>
            <person name="Hahn M.W."/>
            <person name="Halligan D.L."/>
            <person name="Halpern A.L."/>
            <person name="Halter G.M."/>
            <person name="Han M.V."/>
            <person name="Heger A."/>
            <person name="Hillier L."/>
            <person name="Hinrichs A.S."/>
            <person name="Holmes I."/>
            <person name="Hoskins R.A."/>
            <person name="Hubisz M.J."/>
            <person name="Hultmark D."/>
            <person name="Huntley M.A."/>
            <person name="Jaffe D.B."/>
            <person name="Jagadeeshan S."/>
            <person name="Jeck W.R."/>
            <person name="Johnson J."/>
            <person name="Jones C.D."/>
            <person name="Jordan W.C."/>
            <person name="Karpen G.H."/>
            <person name="Kataoka E."/>
            <person name="Keightley P.D."/>
            <person name="Kheradpour P."/>
            <person name="Kirkness E.F."/>
            <person name="Koerich L.B."/>
            <person name="Kristiansen K."/>
            <person name="Kudrna D."/>
            <person name="Kulathinal R.J."/>
            <person name="Kumar S."/>
            <person name="Kwok R."/>
            <person name="Lander E."/>
            <person name="Langley C.H."/>
            <person name="Lapoint R."/>
            <person name="Lazzaro B.P."/>
            <person name="Lee S.J."/>
            <person name="Levesque L."/>
            <person name="Li R."/>
            <person name="Lin C.F."/>
            <person name="Lin M.F."/>
            <person name="Lindblad-Toh K."/>
            <person name="Llopart A."/>
            <person name="Long M."/>
            <person name="Low L."/>
            <person name="Lozovsky E."/>
            <person name="Lu J."/>
            <person name="Luo M."/>
            <person name="Machado C.A."/>
            <person name="Makalowski W."/>
            <person name="Marzo M."/>
            <person name="Matsuda M."/>
            <person name="Matzkin L."/>
            <person name="McAllister B."/>
            <person name="McBride C.S."/>
            <person name="McKernan B."/>
            <person name="McKernan K."/>
            <person name="Mendez-Lago M."/>
            <person name="Minx P."/>
            <person name="Mollenhauer M.U."/>
            <person name="Montooth K."/>
            <person name="Mount S.M."/>
            <person name="Mu X."/>
            <person name="Myers E."/>
            <person name="Negre B."/>
            <person name="Newfeld S."/>
            <person name="Nielsen R."/>
            <person name="Noor M.A."/>
            <person name="O'Grady P."/>
            <person name="Pachter L."/>
            <person name="Papaceit M."/>
            <person name="Parisi M.J."/>
            <person name="Parisi M."/>
            <person name="Parts L."/>
            <person name="Pedersen J.S."/>
            <person name="Pesole G."/>
            <person name="Phillippy A.M."/>
            <person name="Ponting C.P."/>
            <person name="Pop M."/>
            <person name="Porcelli D."/>
            <person name="Powell J.R."/>
            <person name="Prohaska S."/>
            <person name="Pruitt K."/>
            <person name="Puig M."/>
            <person name="Quesneville H."/>
            <person name="Ram K.R."/>
            <person name="Rand D."/>
            <person name="Rasmussen M.D."/>
            <person name="Reed L.K."/>
            <person name="Reenan R."/>
            <person name="Reily A."/>
            <person name="Remington K.A."/>
            <person name="Rieger T.T."/>
            <person name="Ritchie M.G."/>
            <person name="Robin C."/>
            <person name="Rogers Y.H."/>
            <person name="Rohde C."/>
            <person name="Rozas J."/>
            <person name="Rubenfield M.J."/>
            <person name="Ruiz A."/>
            <person name="Russo S."/>
            <person name="Salzberg S.L."/>
            <person name="Sanchez-Gracia A."/>
            <person name="Saranga D.J."/>
            <person name="Sato H."/>
            <person name="Schaeffer S.W."/>
            <person name="Schatz M.C."/>
            <person name="Schlenke T."/>
            <person name="Schwartz R."/>
            <person name="Segarra C."/>
            <person name="Singh R.S."/>
            <person name="Sirot L."/>
            <person name="Sirota M."/>
            <person name="Sisneros N.B."/>
            <person name="Smith C.D."/>
            <person name="Smith T.F."/>
            <person name="Spieth J."/>
            <person name="Stage D.E."/>
            <person name="Stark A."/>
            <person name="Stephan W."/>
            <person name="Strausberg R.L."/>
            <person name="Strempel S."/>
            <person name="Sturgill D."/>
            <person name="Sutton G."/>
            <person name="Sutton G.G."/>
            <person name="Tao W."/>
            <person name="Teichmann S."/>
            <person name="Tobari Y.N."/>
            <person name="Tomimura Y."/>
            <person name="Tsolas J.M."/>
            <person name="Valente V.L."/>
            <person name="Venter E."/>
            <person name="Venter J.C."/>
            <person name="Vicario S."/>
            <person name="Vieira F.G."/>
            <person name="Vilella A.J."/>
            <person name="Villasante A."/>
            <person name="Walenz B."/>
            <person name="Wang J."/>
            <person name="Wasserman M."/>
            <person name="Watts T."/>
            <person name="Wilson D."/>
            <person name="Wilson R.K."/>
            <person name="Wing R.A."/>
            <person name="Wolfner M.F."/>
            <person name="Wong A."/>
            <person name="Wong G.K."/>
            <person name="Wu C.I."/>
            <person name="Wu G."/>
            <person name="Yamamoto D."/>
            <person name="Yang H.P."/>
            <person name="Yang S.P."/>
            <person name="Yorke J.A."/>
            <person name="Yoshida K."/>
            <person name="Zdobnov E."/>
            <person name="Zhang P."/>
            <person name="Zhang Y."/>
            <person name="Zimin A.V."/>
            <person name="Baldwin J."/>
            <person name="Abdouelleil A."/>
            <person name="Abdulkadir J."/>
            <person name="Abebe A."/>
            <person name="Abera B."/>
            <person name="Abreu J."/>
            <person name="Acer S.C."/>
            <person name="Aftuck L."/>
            <person name="Alexander A."/>
            <person name="An P."/>
            <person name="Anderson E."/>
            <person name="Anderson S."/>
            <person name="Arachi H."/>
            <person name="Azer M."/>
            <person name="Bachantsang P."/>
            <person name="Barry A."/>
            <person name="Bayul T."/>
            <person name="Berlin A."/>
            <person name="Bessette D."/>
            <person name="Bloom T."/>
            <person name="Blye J."/>
            <person name="Boguslavskiy L."/>
            <person name="Bonnet C."/>
            <person name="Boukhgalter B."/>
            <person name="Bourzgui I."/>
            <person name="Brown A."/>
            <person name="Cahill P."/>
            <person name="Channer S."/>
            <person name="Cheshatsang Y."/>
            <person name="Chuda L."/>
            <person name="Citroen M."/>
            <person name="Collymore A."/>
            <person name="Cooke P."/>
            <person name="Costello M."/>
            <person name="D'Aco K."/>
            <person name="Daza R."/>
            <person name="De Haan G."/>
            <person name="DeGray S."/>
            <person name="DeMaso C."/>
            <person name="Dhargay N."/>
            <person name="Dooley K."/>
            <person name="Dooley E."/>
            <person name="Doricent M."/>
            <person name="Dorje P."/>
            <person name="Dorjee K."/>
            <person name="Dupes A."/>
            <person name="Elong R."/>
            <person name="Falk J."/>
            <person name="Farina A."/>
            <person name="Faro S."/>
            <person name="Ferguson D."/>
            <person name="Fisher S."/>
            <person name="Foley C.D."/>
            <person name="Franke A."/>
            <person name="Friedrich D."/>
            <person name="Gadbois L."/>
            <person name="Gearin G."/>
            <person name="Gearin C.R."/>
            <person name="Giannoukos G."/>
            <person name="Goode T."/>
            <person name="Graham J."/>
            <person name="Grandbois E."/>
            <person name="Grewal S."/>
            <person name="Gyaltsen K."/>
            <person name="Hafez N."/>
            <person name="Hagos B."/>
            <person name="Hall J."/>
            <person name="Henson C."/>
            <person name="Hollinger A."/>
            <person name="Honan T."/>
            <person name="Huard M.D."/>
            <person name="Hughes L."/>
            <person name="Hurhula B."/>
            <person name="Husby M.E."/>
            <person name="Kamat A."/>
            <person name="Kanga B."/>
            <person name="Kashin S."/>
            <person name="Khazanovich D."/>
            <person name="Kisner P."/>
            <person name="Lance K."/>
            <person name="Lara M."/>
            <person name="Lee W."/>
            <person name="Lennon N."/>
            <person name="Letendre F."/>
            <person name="LeVine R."/>
            <person name="Lipovsky A."/>
            <person name="Liu X."/>
            <person name="Liu J."/>
            <person name="Liu S."/>
            <person name="Lokyitsang T."/>
            <person name="Lokyitsang Y."/>
            <person name="Lubonja R."/>
            <person name="Lui A."/>
            <person name="MacDonald P."/>
            <person name="Magnisalis V."/>
            <person name="Maru K."/>
            <person name="Matthews C."/>
            <person name="McCusker W."/>
            <person name="McDonough S."/>
            <person name="Mehta T."/>
            <person name="Meldrim J."/>
            <person name="Meneus L."/>
            <person name="Mihai O."/>
            <person name="Mihalev A."/>
            <person name="Mihova T."/>
            <person name="Mittelman R."/>
            <person name="Mlenga V."/>
            <person name="Montmayeur A."/>
            <person name="Mulrain L."/>
            <person name="Navidi A."/>
            <person name="Naylor J."/>
            <person name="Negash T."/>
            <person name="Nguyen T."/>
            <person name="Nguyen N."/>
            <person name="Nicol R."/>
            <person name="Norbu C."/>
            <person name="Norbu N."/>
            <person name="Novod N."/>
            <person name="O'Neill B."/>
            <person name="Osman S."/>
            <person name="Markiewicz E."/>
            <person name="Oyono O.L."/>
            <person name="Patti C."/>
            <person name="Phunkhang P."/>
            <person name="Pierre F."/>
            <person name="Priest M."/>
            <person name="Raghuraman S."/>
            <person name="Rege F."/>
            <person name="Reyes R."/>
            <person name="Rise C."/>
            <person name="Rogov P."/>
            <person name="Ross K."/>
            <person name="Ryan E."/>
            <person name="Settipalli S."/>
            <person name="Shea T."/>
            <person name="Sherpa N."/>
            <person name="Shi L."/>
            <person name="Shih D."/>
            <person name="Sparrow T."/>
            <person name="Spaulding J."/>
            <person name="Stalker J."/>
            <person name="Stange-Thomann N."/>
            <person name="Stavropoulos S."/>
            <person name="Stone C."/>
            <person name="Strader C."/>
            <person name="Tesfaye S."/>
            <person name="Thomson T."/>
            <person name="Thoulutsang Y."/>
            <person name="Thoulutsang D."/>
            <person name="Topham K."/>
            <person name="Topping I."/>
            <person name="Tsamla T."/>
            <person name="Vassiliev H."/>
            <person name="Vo A."/>
            <person name="Wangchuk T."/>
            <person name="Wangdi T."/>
            <person name="Weiand M."/>
            <person name="Wilkinson J."/>
            <person name="Wilson A."/>
            <person name="Yadav S."/>
            <person name="Young G."/>
            <person name="Yu Q."/>
            <person name="Zembek L."/>
            <person name="Zhong D."/>
            <person name="Zimmer A."/>
            <person name="Zwirko Z."/>
            <person name="Jaffe D.B."/>
            <person name="Alvarez P."/>
            <person name="Brockman W."/>
            <person name="Butler J."/>
            <person name="Chin C."/>
            <person name="Gnerre S."/>
            <person name="Grabherr M."/>
            <person name="Kleber M."/>
            <person name="Mauceli E."/>
            <person name="MacCallum I."/>
        </authorList>
    </citation>
    <scope>NUCLEOTIDE SEQUENCE [LARGE SCALE GENOMIC DNA]</scope>
    <source>
        <strain evidence="2">Tucson 14030-0811.24</strain>
    </source>
</reference>
<dbReference type="EMBL" id="CH964251">
    <property type="protein sequence ID" value="KRF99772.1"/>
    <property type="molecule type" value="Genomic_DNA"/>
</dbReference>
<dbReference type="InterPro" id="IPR010512">
    <property type="entry name" value="DUF1091"/>
</dbReference>
<evidence type="ECO:0000313" key="1">
    <source>
        <dbReference type="EMBL" id="KRF99772.1"/>
    </source>
</evidence>
<dbReference type="PANTHER" id="PTHR20898">
    <property type="entry name" value="DAEDALUS ON 3-RELATED-RELATED"/>
    <property type="match status" value="1"/>
</dbReference>
<accession>A0A0Q9WUS9</accession>
<proteinExistence type="predicted"/>
<dbReference type="PANTHER" id="PTHR20898:SF0">
    <property type="entry name" value="DAEDALUS ON 3-RELATED"/>
    <property type="match status" value="1"/>
</dbReference>
<dbReference type="OrthoDB" id="7834078at2759"/>
<protein>
    <recommendedName>
        <fullName evidence="3">MD-2-related lipid-recognition domain-containing protein</fullName>
    </recommendedName>
</protein>
<dbReference type="AlphaFoldDB" id="A0A0Q9WUS9"/>
<keyword evidence="2" id="KW-1185">Reference proteome</keyword>
<name>A0A0Q9WUS9_DROWI</name>
<dbReference type="SMART" id="SM00697">
    <property type="entry name" value="DM8"/>
    <property type="match status" value="1"/>
</dbReference>
<dbReference type="Pfam" id="PF06477">
    <property type="entry name" value="DUF1091"/>
    <property type="match status" value="1"/>
</dbReference>
<organism evidence="1 2">
    <name type="scientific">Drosophila willistoni</name>
    <name type="common">Fruit fly</name>
    <dbReference type="NCBI Taxonomy" id="7260"/>
    <lineage>
        <taxon>Eukaryota</taxon>
        <taxon>Metazoa</taxon>
        <taxon>Ecdysozoa</taxon>
        <taxon>Arthropoda</taxon>
        <taxon>Hexapoda</taxon>
        <taxon>Insecta</taxon>
        <taxon>Pterygota</taxon>
        <taxon>Neoptera</taxon>
        <taxon>Endopterygota</taxon>
        <taxon>Diptera</taxon>
        <taxon>Brachycera</taxon>
        <taxon>Muscomorpha</taxon>
        <taxon>Ephydroidea</taxon>
        <taxon>Drosophilidae</taxon>
        <taxon>Drosophila</taxon>
        <taxon>Sophophora</taxon>
    </lineage>
</organism>
<gene>
    <name evidence="1" type="primary">Dwil\GK26888</name>
    <name evidence="1" type="ORF">Dwil_GK26888</name>
</gene>
<evidence type="ECO:0000313" key="2">
    <source>
        <dbReference type="Proteomes" id="UP000007798"/>
    </source>
</evidence>